<dbReference type="EMBL" id="CDGJ01000065">
    <property type="protein sequence ID" value="CEJ07769.1"/>
    <property type="molecule type" value="Genomic_DNA"/>
</dbReference>
<evidence type="ECO:0000256" key="6">
    <source>
        <dbReference type="ARBA" id="ARBA00059383"/>
    </source>
</evidence>
<dbReference type="Gene3D" id="3.90.25.10">
    <property type="entry name" value="UDP-galactose 4-epimerase, domain 1"/>
    <property type="match status" value="1"/>
</dbReference>
<gene>
    <name evidence="7" type="primary">gmd</name>
    <name evidence="10" type="ORF">DEACI_0200</name>
    <name evidence="11" type="ORF">DEACI_2235</name>
</gene>
<evidence type="ECO:0000313" key="12">
    <source>
        <dbReference type="Proteomes" id="UP001071230"/>
    </source>
</evidence>
<evidence type="ECO:0000256" key="7">
    <source>
        <dbReference type="HAMAP-Rule" id="MF_00955"/>
    </source>
</evidence>
<dbReference type="GO" id="GO:0008446">
    <property type="term" value="F:GDP-mannose 4,6-dehydratase activity"/>
    <property type="evidence" value="ECO:0007669"/>
    <property type="project" value="UniProtKB-UniRule"/>
</dbReference>
<dbReference type="Gene3D" id="3.40.50.720">
    <property type="entry name" value="NAD(P)-binding Rossmann-like Domain"/>
    <property type="match status" value="1"/>
</dbReference>
<dbReference type="Proteomes" id="UP001071230">
    <property type="component" value="Unassembled WGS sequence"/>
</dbReference>
<dbReference type="GO" id="GO:0070401">
    <property type="term" value="F:NADP+ binding"/>
    <property type="evidence" value="ECO:0007669"/>
    <property type="project" value="UniProtKB-UniRule"/>
</dbReference>
<keyword evidence="7" id="KW-0521">NADP</keyword>
<evidence type="ECO:0000256" key="4">
    <source>
        <dbReference type="ARBA" id="ARBA00011989"/>
    </source>
</evidence>
<dbReference type="GO" id="GO:0042351">
    <property type="term" value="P:'de novo' GDP-L-fucose biosynthetic process"/>
    <property type="evidence" value="ECO:0007669"/>
    <property type="project" value="TreeGrafter"/>
</dbReference>
<feature type="domain" description="NAD(P)-binding" evidence="9">
    <location>
        <begin position="5"/>
        <end position="326"/>
    </location>
</feature>
<proteinExistence type="inferred from homology"/>
<comment type="similarity">
    <text evidence="3 7">Belongs to the NAD(P)-dependent epimerase/dehydratase family. GDP-mannose 4,6-dehydratase subfamily.</text>
</comment>
<dbReference type="PANTHER" id="PTHR43715:SF1">
    <property type="entry name" value="GDP-MANNOSE 4,6 DEHYDRATASE"/>
    <property type="match status" value="1"/>
</dbReference>
<keyword evidence="12" id="KW-1185">Reference proteome</keyword>
<evidence type="ECO:0000256" key="1">
    <source>
        <dbReference type="ARBA" id="ARBA00000188"/>
    </source>
</evidence>
<protein>
    <recommendedName>
        <fullName evidence="4 7">GDP-mannose 4,6-dehydratase</fullName>
        <ecNumber evidence="4 7">4.2.1.47</ecNumber>
    </recommendedName>
    <alternativeName>
        <fullName evidence="7">GDP-D-mannose dehydratase</fullName>
    </alternativeName>
</protein>
<dbReference type="InterPro" id="IPR036291">
    <property type="entry name" value="NAD(P)-bd_dom_sf"/>
</dbReference>
<dbReference type="NCBIfam" id="TIGR01472">
    <property type="entry name" value="gmd"/>
    <property type="match status" value="1"/>
</dbReference>
<dbReference type="HAMAP" id="MF_00955">
    <property type="entry name" value="GDP_Man_dehydratase"/>
    <property type="match status" value="1"/>
</dbReference>
<comment type="catalytic activity">
    <reaction evidence="1 7">
        <text>GDP-alpha-D-mannose = GDP-4-dehydro-alpha-D-rhamnose + H2O</text>
        <dbReference type="Rhea" id="RHEA:23820"/>
        <dbReference type="ChEBI" id="CHEBI:15377"/>
        <dbReference type="ChEBI" id="CHEBI:57527"/>
        <dbReference type="ChEBI" id="CHEBI:57964"/>
        <dbReference type="EC" id="4.2.1.47"/>
    </reaction>
</comment>
<evidence type="ECO:0000256" key="5">
    <source>
        <dbReference type="ARBA" id="ARBA00023239"/>
    </source>
</evidence>
<dbReference type="InterPro" id="IPR006368">
    <property type="entry name" value="GDP_Man_deHydtase"/>
</dbReference>
<reference evidence="11" key="1">
    <citation type="submission" date="2014-11" db="EMBL/GenBank/DDBJ databases">
        <authorList>
            <person name="Hornung B.V."/>
        </authorList>
    </citation>
    <scope>NUCLEOTIDE SEQUENCE</scope>
    <source>
        <strain evidence="11">INE</strain>
    </source>
</reference>
<comment type="cofactor">
    <cofactor evidence="2 7">
        <name>NADP(+)</name>
        <dbReference type="ChEBI" id="CHEBI:58349"/>
    </cofactor>
</comment>
<dbReference type="CDD" id="cd05260">
    <property type="entry name" value="GDP_MD_SDR_e"/>
    <property type="match status" value="1"/>
</dbReference>
<organism evidence="10">
    <name type="scientific">Acididesulfobacillus acetoxydans</name>
    <dbReference type="NCBI Taxonomy" id="1561005"/>
    <lineage>
        <taxon>Bacteria</taxon>
        <taxon>Bacillati</taxon>
        <taxon>Bacillota</taxon>
        <taxon>Clostridia</taxon>
        <taxon>Eubacteriales</taxon>
        <taxon>Peptococcaceae</taxon>
        <taxon>Acididesulfobacillus</taxon>
    </lineage>
</organism>
<dbReference type="RefSeq" id="WP_240983362.1">
    <property type="nucleotide sequence ID" value="NZ_CDGJ01000065.1"/>
</dbReference>
<dbReference type="AlphaFoldDB" id="A0A8S0WKS7"/>
<comment type="function">
    <text evidence="6 7">Catalyzes the conversion of GDP-D-mannose to GDP-4-dehydro-6-deoxy-D-mannose.</text>
</comment>
<evidence type="ECO:0000256" key="2">
    <source>
        <dbReference type="ARBA" id="ARBA00001937"/>
    </source>
</evidence>
<dbReference type="EC" id="4.2.1.47" evidence="4 7"/>
<sequence length="392" mass="43711">MKNALITGVTGQDGSYLSELLLEKGYKVYGIMRRKSKVDYGTVEHLKNEIEFIYADMTDLASLIRALKIAQADEVYNLAAQSFVATSWEQPLATAEIDAIGVTNLLEAIRAVKPEAHFYQASTSEMFGLVQETPQTEKTPFYPRSPYGVAKLYGHWITKNYRESFGMYACSGILFNHESPRRGLEFVTRKITDAVARIKFGLQDKLYLGNMDAKRDWGYAGDYVRAMWLMLQQPEADDYVIASGETHSVRELVALAFCHAGIELVWSGTGLEEEGLDRETGKVLVGVDPKFFRPAEVEVLLGNPAKARTILGWEAEVGFDELVRRMAEEDLKRVSREAGENVGGLWVRENRPLERIVGCKDNLKARAQAYPEGSADRRLSSDADGVANGESA</sequence>
<dbReference type="KEGG" id="aacx:DEACI_0200"/>
<dbReference type="Proteomes" id="UP000836597">
    <property type="component" value="Chromosome"/>
</dbReference>
<evidence type="ECO:0000313" key="10">
    <source>
        <dbReference type="EMBL" id="CAA7599574.1"/>
    </source>
</evidence>
<dbReference type="FunFam" id="3.40.50.720:FF:000924">
    <property type="entry name" value="GDP-mannose 4,6 dehydratase"/>
    <property type="match status" value="1"/>
</dbReference>
<comment type="caution">
    <text evidence="7">Lacks conserved residue(s) required for the propagation of feature annotation.</text>
</comment>
<dbReference type="InterPro" id="IPR016040">
    <property type="entry name" value="NAD(P)-bd_dom"/>
</dbReference>
<evidence type="ECO:0000256" key="3">
    <source>
        <dbReference type="ARBA" id="ARBA00009263"/>
    </source>
</evidence>
<dbReference type="SUPFAM" id="SSF51735">
    <property type="entry name" value="NAD(P)-binding Rossmann-fold domains"/>
    <property type="match status" value="1"/>
</dbReference>
<evidence type="ECO:0000313" key="11">
    <source>
        <dbReference type="EMBL" id="CEJ07769.1"/>
    </source>
</evidence>
<dbReference type="EMBL" id="LR746496">
    <property type="protein sequence ID" value="CAA7599574.1"/>
    <property type="molecule type" value="Genomic_DNA"/>
</dbReference>
<keyword evidence="5 7" id="KW-0456">Lyase</keyword>
<name>A0A8S0WKS7_9FIRM</name>
<dbReference type="Pfam" id="PF16363">
    <property type="entry name" value="GDP_Man_Dehyd"/>
    <property type="match status" value="1"/>
</dbReference>
<dbReference type="PANTHER" id="PTHR43715">
    <property type="entry name" value="GDP-MANNOSE 4,6-DEHYDRATASE"/>
    <property type="match status" value="1"/>
</dbReference>
<accession>A0A8S0WKS7</accession>
<feature type="region of interest" description="Disordered" evidence="8">
    <location>
        <begin position="370"/>
        <end position="392"/>
    </location>
</feature>
<reference evidence="10" key="2">
    <citation type="submission" date="2020-01" db="EMBL/GenBank/DDBJ databases">
        <authorList>
            <person name="Hornung B."/>
        </authorList>
    </citation>
    <scope>NUCLEOTIDE SEQUENCE</scope>
    <source>
        <strain evidence="10">PacBioINE</strain>
    </source>
</reference>
<evidence type="ECO:0000256" key="8">
    <source>
        <dbReference type="SAM" id="MobiDB-lite"/>
    </source>
</evidence>
<evidence type="ECO:0000259" key="9">
    <source>
        <dbReference type="Pfam" id="PF16363"/>
    </source>
</evidence>